<dbReference type="AlphaFoldDB" id="A0A841H4B3"/>
<dbReference type="Gene3D" id="1.25.40.10">
    <property type="entry name" value="Tetratricopeptide repeat domain"/>
    <property type="match status" value="1"/>
</dbReference>
<dbReference type="InterPro" id="IPR011990">
    <property type="entry name" value="TPR-like_helical_dom_sf"/>
</dbReference>
<dbReference type="SUPFAM" id="SSF103196">
    <property type="entry name" value="Roadblock/LC7 domain"/>
    <property type="match status" value="1"/>
</dbReference>
<protein>
    <submittedName>
        <fullName evidence="3">Tetratricopeptide (TPR) repeat protein</fullName>
    </submittedName>
</protein>
<proteinExistence type="predicted"/>
<dbReference type="Gene3D" id="3.30.450.30">
    <property type="entry name" value="Dynein light chain 2a, cytoplasmic"/>
    <property type="match status" value="1"/>
</dbReference>
<name>A0A841H4B3_9BACT</name>
<dbReference type="RefSeq" id="WP_170035438.1">
    <property type="nucleotide sequence ID" value="NZ_JABDTL010000001.1"/>
</dbReference>
<feature type="repeat" description="TPR" evidence="1">
    <location>
        <begin position="55"/>
        <end position="88"/>
    </location>
</feature>
<dbReference type="EMBL" id="JACHIA010000018">
    <property type="protein sequence ID" value="MBB6072840.1"/>
    <property type="molecule type" value="Genomic_DNA"/>
</dbReference>
<dbReference type="InterPro" id="IPR004942">
    <property type="entry name" value="Roadblock/LAMTOR2_dom"/>
</dbReference>
<sequence>MSASPMQVRQWSEEVAANPGSHSFLLLAQAYREQGRRDAAMKLCIRGLERHPDHVDAHHLLGLLYQEAGDTVKAFDEWDIALALSPDHFGSRREIGLLSHARGDWGTAVRHLERALEADAFDQQVRDALEDAWQRQSGRPPAPRAVEAPAPAPAVIAAAVSAPAPPIPAAPVAEAPPSGFDTIIQEFRGFAAERGIAGALLLDDQGFVLAGEISVDGIDRGPDVAAVLSGASPEAERALRHLGLGAWKGILVETPEAIVRLAPAGDGLVAVAGTRQVPTGWVLRVAGRARDAALRFLDEGGGA</sequence>
<dbReference type="SMART" id="SM00960">
    <property type="entry name" value="Robl_LC7"/>
    <property type="match status" value="1"/>
</dbReference>
<dbReference type="Proteomes" id="UP000582837">
    <property type="component" value="Unassembled WGS sequence"/>
</dbReference>
<keyword evidence="4" id="KW-1185">Reference proteome</keyword>
<keyword evidence="1" id="KW-0802">TPR repeat</keyword>
<evidence type="ECO:0000313" key="4">
    <source>
        <dbReference type="Proteomes" id="UP000582837"/>
    </source>
</evidence>
<organism evidence="3 4">
    <name type="scientific">Longimicrobium terrae</name>
    <dbReference type="NCBI Taxonomy" id="1639882"/>
    <lineage>
        <taxon>Bacteria</taxon>
        <taxon>Pseudomonadati</taxon>
        <taxon>Gemmatimonadota</taxon>
        <taxon>Longimicrobiia</taxon>
        <taxon>Longimicrobiales</taxon>
        <taxon>Longimicrobiaceae</taxon>
        <taxon>Longimicrobium</taxon>
    </lineage>
</organism>
<comment type="caution">
    <text evidence="3">The sequence shown here is derived from an EMBL/GenBank/DDBJ whole genome shotgun (WGS) entry which is preliminary data.</text>
</comment>
<dbReference type="SMART" id="SM00028">
    <property type="entry name" value="TPR"/>
    <property type="match status" value="3"/>
</dbReference>
<dbReference type="Pfam" id="PF03259">
    <property type="entry name" value="Robl_LC7"/>
    <property type="match status" value="1"/>
</dbReference>
<dbReference type="SUPFAM" id="SSF48452">
    <property type="entry name" value="TPR-like"/>
    <property type="match status" value="1"/>
</dbReference>
<evidence type="ECO:0000259" key="2">
    <source>
        <dbReference type="SMART" id="SM00960"/>
    </source>
</evidence>
<gene>
    <name evidence="3" type="ORF">HNQ61_004504</name>
</gene>
<dbReference type="InterPro" id="IPR019734">
    <property type="entry name" value="TPR_rpt"/>
</dbReference>
<evidence type="ECO:0000313" key="3">
    <source>
        <dbReference type="EMBL" id="MBB6072840.1"/>
    </source>
</evidence>
<dbReference type="Pfam" id="PF13428">
    <property type="entry name" value="TPR_14"/>
    <property type="match status" value="1"/>
</dbReference>
<dbReference type="PROSITE" id="PS50005">
    <property type="entry name" value="TPR"/>
    <property type="match status" value="1"/>
</dbReference>
<accession>A0A841H4B3</accession>
<feature type="domain" description="Roadblock/LAMTOR2" evidence="2">
    <location>
        <begin position="184"/>
        <end position="272"/>
    </location>
</feature>
<reference evidence="3 4" key="1">
    <citation type="submission" date="2020-08" db="EMBL/GenBank/DDBJ databases">
        <title>Genomic Encyclopedia of Type Strains, Phase IV (KMG-IV): sequencing the most valuable type-strain genomes for metagenomic binning, comparative biology and taxonomic classification.</title>
        <authorList>
            <person name="Goeker M."/>
        </authorList>
    </citation>
    <scope>NUCLEOTIDE SEQUENCE [LARGE SCALE GENOMIC DNA]</scope>
    <source>
        <strain evidence="3 4">DSM 29007</strain>
    </source>
</reference>
<evidence type="ECO:0000256" key="1">
    <source>
        <dbReference type="PROSITE-ProRule" id="PRU00339"/>
    </source>
</evidence>